<proteinExistence type="predicted"/>
<gene>
    <name evidence="1" type="ORF">DJ66_0230</name>
</gene>
<reference evidence="1 2" key="1">
    <citation type="journal article" date="2015" name="Phytopathology">
        <title>Genomes of Candidatus Liberibacter solanacearum haplotype A from New Zealand and the USA suggest significant genome plasticity in the species.</title>
        <authorList>
            <person name="Thompson S.M."/>
            <person name="Johnson C.P."/>
            <person name="Lu A.Y."/>
            <person name="Frampton R.A."/>
            <person name="Sullivan K.L."/>
            <person name="Fiers M.W."/>
            <person name="Crowhurst R.N."/>
            <person name="Pitman A.R."/>
            <person name="Scott I."/>
            <person name="Gudmestad N.C."/>
            <person name="Smith G.R."/>
        </authorList>
    </citation>
    <scope>NUCLEOTIDE SEQUENCE [LARGE SCALE GENOMIC DNA]</scope>
    <source>
        <strain evidence="1 2">LsoNZ1</strain>
    </source>
</reference>
<comment type="caution">
    <text evidence="1">The sequence shown here is derived from an EMBL/GenBank/DDBJ whole genome shotgun (WGS) entry which is preliminary data.</text>
</comment>
<protein>
    <submittedName>
        <fullName evidence="1">Uncharacterized protein</fullName>
    </submittedName>
</protein>
<evidence type="ECO:0000313" key="2">
    <source>
        <dbReference type="Proteomes" id="UP000033731"/>
    </source>
</evidence>
<name>A0A0F4VMD8_9HYPH</name>
<dbReference type="Proteomes" id="UP000033731">
    <property type="component" value="Unassembled WGS sequence"/>
</dbReference>
<accession>A0A0F4VMD8</accession>
<dbReference type="AlphaFoldDB" id="A0A0F4VMD8"/>
<evidence type="ECO:0000313" key="1">
    <source>
        <dbReference type="EMBL" id="KJZ82621.1"/>
    </source>
</evidence>
<dbReference type="EMBL" id="JMTK01000001">
    <property type="protein sequence ID" value="KJZ82621.1"/>
    <property type="molecule type" value="Genomic_DNA"/>
</dbReference>
<sequence length="44" mass="4882">MYLVNAKGLSAIAGDKMFCKRAVSYSIFGLNVVFKTKKNPNSLR</sequence>
<organism evidence="1 2">
    <name type="scientific">Candidatus Liberibacter solanacearum</name>
    <dbReference type="NCBI Taxonomy" id="556287"/>
    <lineage>
        <taxon>Bacteria</taxon>
        <taxon>Pseudomonadati</taxon>
        <taxon>Pseudomonadota</taxon>
        <taxon>Alphaproteobacteria</taxon>
        <taxon>Hyphomicrobiales</taxon>
        <taxon>Rhizobiaceae</taxon>
        <taxon>Liberibacter</taxon>
    </lineage>
</organism>
<keyword evidence="2" id="KW-1185">Reference proteome</keyword>
<dbReference type="PATRIC" id="fig|556287.9.peg.243"/>